<name>A0AAE0TI05_9BIVA</name>
<sequence>MDFLNFVVISSSNIGDMYWFFFNQHKRINNACLSIFSNILHFFCKFLLFIFSTSMNVTKLWQVLSLLVHFPLSMDHQILCRLQNGIGHGLHCSKSLTIIFSR</sequence>
<keyword evidence="1" id="KW-1133">Transmembrane helix</keyword>
<keyword evidence="1" id="KW-0812">Transmembrane</keyword>
<feature type="transmembrane region" description="Helical" evidence="1">
    <location>
        <begin position="28"/>
        <end position="51"/>
    </location>
</feature>
<evidence type="ECO:0000313" key="2">
    <source>
        <dbReference type="EMBL" id="KAK3610746.1"/>
    </source>
</evidence>
<comment type="caution">
    <text evidence="2">The sequence shown here is derived from an EMBL/GenBank/DDBJ whole genome shotgun (WGS) entry which is preliminary data.</text>
</comment>
<dbReference type="Proteomes" id="UP001195483">
    <property type="component" value="Unassembled WGS sequence"/>
</dbReference>
<evidence type="ECO:0000256" key="1">
    <source>
        <dbReference type="SAM" id="Phobius"/>
    </source>
</evidence>
<gene>
    <name evidence="2" type="ORF">CHS0354_028144</name>
</gene>
<dbReference type="AlphaFoldDB" id="A0AAE0TI05"/>
<reference evidence="2" key="2">
    <citation type="journal article" date="2021" name="Genome Biol. Evol.">
        <title>Developing a high-quality reference genome for a parasitic bivalve with doubly uniparental inheritance (Bivalvia: Unionida).</title>
        <authorList>
            <person name="Smith C.H."/>
        </authorList>
    </citation>
    <scope>NUCLEOTIDE SEQUENCE</scope>
    <source>
        <strain evidence="2">CHS0354</strain>
        <tissue evidence="2">Mantle</tissue>
    </source>
</reference>
<proteinExistence type="predicted"/>
<keyword evidence="3" id="KW-1185">Reference proteome</keyword>
<protein>
    <submittedName>
        <fullName evidence="2">Uncharacterized protein</fullName>
    </submittedName>
</protein>
<accession>A0AAE0TI05</accession>
<dbReference type="EMBL" id="JAEAOA010001692">
    <property type="protein sequence ID" value="KAK3610746.1"/>
    <property type="molecule type" value="Genomic_DNA"/>
</dbReference>
<organism evidence="2 3">
    <name type="scientific">Potamilus streckersoni</name>
    <dbReference type="NCBI Taxonomy" id="2493646"/>
    <lineage>
        <taxon>Eukaryota</taxon>
        <taxon>Metazoa</taxon>
        <taxon>Spiralia</taxon>
        <taxon>Lophotrochozoa</taxon>
        <taxon>Mollusca</taxon>
        <taxon>Bivalvia</taxon>
        <taxon>Autobranchia</taxon>
        <taxon>Heteroconchia</taxon>
        <taxon>Palaeoheterodonta</taxon>
        <taxon>Unionida</taxon>
        <taxon>Unionoidea</taxon>
        <taxon>Unionidae</taxon>
        <taxon>Ambleminae</taxon>
        <taxon>Lampsilini</taxon>
        <taxon>Potamilus</taxon>
    </lineage>
</organism>
<evidence type="ECO:0000313" key="3">
    <source>
        <dbReference type="Proteomes" id="UP001195483"/>
    </source>
</evidence>
<keyword evidence="1" id="KW-0472">Membrane</keyword>
<reference evidence="2" key="1">
    <citation type="journal article" date="2021" name="Genome Biol. Evol.">
        <title>A High-Quality Reference Genome for a Parasitic Bivalve with Doubly Uniparental Inheritance (Bivalvia: Unionida).</title>
        <authorList>
            <person name="Smith C.H."/>
        </authorList>
    </citation>
    <scope>NUCLEOTIDE SEQUENCE</scope>
    <source>
        <strain evidence="2">CHS0354</strain>
    </source>
</reference>
<reference evidence="2" key="3">
    <citation type="submission" date="2023-05" db="EMBL/GenBank/DDBJ databases">
        <authorList>
            <person name="Smith C.H."/>
        </authorList>
    </citation>
    <scope>NUCLEOTIDE SEQUENCE</scope>
    <source>
        <strain evidence="2">CHS0354</strain>
        <tissue evidence="2">Mantle</tissue>
    </source>
</reference>